<organism evidence="1">
    <name type="scientific">Pleurotus eryngii var. eryngii</name>
    <dbReference type="NCBI Taxonomy" id="280321"/>
    <lineage>
        <taxon>Eukaryota</taxon>
        <taxon>Fungi</taxon>
        <taxon>Dikarya</taxon>
        <taxon>Basidiomycota</taxon>
        <taxon>Agaricomycotina</taxon>
        <taxon>Agaricomycetes</taxon>
        <taxon>Agaricomycetidae</taxon>
        <taxon>Agaricales</taxon>
        <taxon>Pleurotineae</taxon>
        <taxon>Pleurotaceae</taxon>
        <taxon>Pleurotus</taxon>
    </lineage>
</organism>
<proteinExistence type="evidence at transcript level"/>
<reference evidence="1" key="2">
    <citation type="journal article" date="2014" name="PLoS ONE">
        <title>Identification and Functional Analysis of Pheromone and Receptor Genes in the B3 Mating Locus of Pleurotus eryngii.</title>
        <authorList>
            <person name="Kim K.H."/>
            <person name="Kang Y.M."/>
            <person name="Im C.H."/>
            <person name="Ali A."/>
            <person name="Kim S.Y."/>
            <person name="Je H.J."/>
            <person name="Kim M.K."/>
            <person name="Rho H.S."/>
            <person name="Lee H.S."/>
            <person name="Kong W.S."/>
            <person name="Ryu J.S."/>
        </authorList>
    </citation>
    <scope>NUCLEOTIDE SEQUENCE</scope>
    <source>
        <strain evidence="1">KNR2312</strain>
    </source>
</reference>
<reference evidence="1" key="1">
    <citation type="submission" date="2013-04" db="EMBL/GenBank/DDBJ databases">
        <authorList>
            <person name="Ryu J.-S."/>
        </authorList>
    </citation>
    <scope>NUCLEOTIDE SEQUENCE</scope>
    <source>
        <strain evidence="1">KNR2312</strain>
    </source>
</reference>
<sequence>MDTFISLDEFFVEGSASDVDIMSSSDSEGEDSDCEAPMPIDFERRGPGGAAQFWCIIS</sequence>
<dbReference type="Pfam" id="PF08015">
    <property type="entry name" value="Pheromone"/>
    <property type="match status" value="1"/>
</dbReference>
<accession>X2DBJ9</accession>
<evidence type="ECO:0000313" key="1">
    <source>
        <dbReference type="EMBL" id="AHL45290.1"/>
    </source>
</evidence>
<dbReference type="InterPro" id="IPR012597">
    <property type="entry name" value="Pheromone"/>
</dbReference>
<protein>
    <submittedName>
        <fullName evidence="1">Pheromone phb3.4</fullName>
    </submittedName>
</protein>
<dbReference type="GO" id="GO:0016020">
    <property type="term" value="C:membrane"/>
    <property type="evidence" value="ECO:0007669"/>
    <property type="project" value="InterPro"/>
</dbReference>
<name>X2DBJ9_PLEER</name>
<dbReference type="EMBL" id="KC879323">
    <property type="protein sequence ID" value="AHL45290.1"/>
    <property type="molecule type" value="mRNA"/>
</dbReference>
<dbReference type="GO" id="GO:0000772">
    <property type="term" value="F:mating pheromone activity"/>
    <property type="evidence" value="ECO:0007669"/>
    <property type="project" value="InterPro"/>
</dbReference>
<dbReference type="AlphaFoldDB" id="X2DBJ9"/>